<feature type="region of interest" description="Disordered" evidence="1">
    <location>
        <begin position="189"/>
        <end position="244"/>
    </location>
</feature>
<evidence type="ECO:0000256" key="1">
    <source>
        <dbReference type="SAM" id="MobiDB-lite"/>
    </source>
</evidence>
<keyword evidence="3" id="KW-1185">Reference proteome</keyword>
<dbReference type="InterPro" id="IPR029404">
    <property type="entry name" value="CDIN1"/>
</dbReference>
<feature type="region of interest" description="Disordered" evidence="1">
    <location>
        <begin position="616"/>
        <end position="690"/>
    </location>
</feature>
<comment type="caution">
    <text evidence="2">The sequence shown here is derived from an EMBL/GenBank/DDBJ whole genome shotgun (WGS) entry which is preliminary data.</text>
</comment>
<protein>
    <submittedName>
        <fullName evidence="2">Uncharacterized protein</fullName>
    </submittedName>
</protein>
<gene>
    <name evidence="2" type="ORF">FNF29_03995</name>
</gene>
<reference evidence="2 3" key="1">
    <citation type="submission" date="2019-07" db="EMBL/GenBank/DDBJ databases">
        <title>Genomes of Cafeteria roenbergensis.</title>
        <authorList>
            <person name="Fischer M.G."/>
            <person name="Hackl T."/>
            <person name="Roman M."/>
        </authorList>
    </citation>
    <scope>NUCLEOTIDE SEQUENCE [LARGE SCALE GENOMIC DNA]</scope>
    <source>
        <strain evidence="2 3">BVI</strain>
    </source>
</reference>
<dbReference type="Pfam" id="PF14811">
    <property type="entry name" value="TPD"/>
    <property type="match status" value="1"/>
</dbReference>
<dbReference type="Proteomes" id="UP000323011">
    <property type="component" value="Unassembled WGS sequence"/>
</dbReference>
<feature type="compositionally biased region" description="Basic and acidic residues" evidence="1">
    <location>
        <begin position="662"/>
        <end position="680"/>
    </location>
</feature>
<dbReference type="AlphaFoldDB" id="A0A5A8CIG8"/>
<accession>A0A5A8CIG8</accession>
<feature type="compositionally biased region" description="Low complexity" evidence="1">
    <location>
        <begin position="151"/>
        <end position="160"/>
    </location>
</feature>
<dbReference type="EMBL" id="VLTN01000021">
    <property type="protein sequence ID" value="KAA0152429.1"/>
    <property type="molecule type" value="Genomic_DNA"/>
</dbReference>
<name>A0A5A8CIG8_CAFRO</name>
<proteinExistence type="predicted"/>
<sequence>MHASRQAFIAAYESEVDGELERSVSEAVKRNSLAEKRAAALVFPILRTYKRTAGLMNALKRAMVAQPGGNLQSNPKLRQAVAAWVRSGKPHTDLVKALFGSPSEIARVVAQETVSKTGKRSNAEVRRVLAGWRRAVDPLDVAAAGATACASEDTSPGSGSDSEDDDSNASASEFGSVISEAAATSTAAAAAKAERTATPLTDAGPPAAEGRPDAKGAAGESRAKEWPATAKPRAVTGPGAARPRARTADAAVGLGPAEPSACDAALVDCLSAGVGDACWELLPETGEVLLATRSIRSVGDKLRIKLSVAAAALDALTEAASWPEAGEPERLALVFLASVMAGLRLNDSESDVLEVCSAPGRRQVLARVSDVVLNALRAARAWCGLSIVNGSVRSGAPVPPAGMVWKAKGKPCAIRSQLALTNCRPSECHAHASGPSFAAGLKAARALLLEDAREAKNSSCPSSIRKLVTAASKCRKVPLPAARRGGQAGTKATGNWFEDRVLSVILANCPGLRREDIISEDEHREACAASGMAPQSTPDMLFRGTLTVLGRPVNWIECKHGWVVPGVTASGLERQLDGQLSRYTSAFGPGLVVWGKGVTAEVLAMSEDVLHVCAEHRPEPRGAKGGKAKGGKAKDGKAKGGKAKGGKAKDGKARGGKAGKAKTGETESEESGHGEARDAGPECTAPASSA</sequence>
<organism evidence="2 3">
    <name type="scientific">Cafeteria roenbergensis</name>
    <name type="common">Marine flagellate</name>
    <dbReference type="NCBI Taxonomy" id="33653"/>
    <lineage>
        <taxon>Eukaryota</taxon>
        <taxon>Sar</taxon>
        <taxon>Stramenopiles</taxon>
        <taxon>Bigyra</taxon>
        <taxon>Opalozoa</taxon>
        <taxon>Bicosoecida</taxon>
        <taxon>Cafeteriaceae</taxon>
        <taxon>Cafeteria</taxon>
    </lineage>
</organism>
<evidence type="ECO:0000313" key="2">
    <source>
        <dbReference type="EMBL" id="KAA0152429.1"/>
    </source>
</evidence>
<feature type="compositionally biased region" description="Low complexity" evidence="1">
    <location>
        <begin position="233"/>
        <end position="244"/>
    </location>
</feature>
<evidence type="ECO:0000313" key="3">
    <source>
        <dbReference type="Proteomes" id="UP000323011"/>
    </source>
</evidence>
<feature type="region of interest" description="Disordered" evidence="1">
    <location>
        <begin position="147"/>
        <end position="172"/>
    </location>
</feature>